<protein>
    <recommendedName>
        <fullName evidence="2">Peptidase C14 caspase domain-containing protein</fullName>
    </recommendedName>
</protein>
<comment type="caution">
    <text evidence="3">The sequence shown here is derived from an EMBL/GenBank/DDBJ whole genome shotgun (WGS) entry which is preliminary data.</text>
</comment>
<keyword evidence="1" id="KW-1133">Transmembrane helix</keyword>
<proteinExistence type="predicted"/>
<reference evidence="3 4" key="1">
    <citation type="submission" date="2019-01" db="EMBL/GenBank/DDBJ databases">
        <title>Draft genome sequence of Dictyobacter sp. Uno17.</title>
        <authorList>
            <person name="Wang C.M."/>
            <person name="Zheng Y."/>
            <person name="Sakai Y."/>
            <person name="Abe K."/>
            <person name="Yokota A."/>
            <person name="Yabe S."/>
        </authorList>
    </citation>
    <scope>NUCLEOTIDE SEQUENCE [LARGE SCALE GENOMIC DNA]</scope>
    <source>
        <strain evidence="3 4">Uno17</strain>
    </source>
</reference>
<keyword evidence="1" id="KW-0472">Membrane</keyword>
<sequence length="413" mass="45758">MTASLRATVVGLNEYSDRRTKDAWLKFARADAEAIGQLLASSSAFQVERVDVLLDGQANEFAVQESLNSTFFSRRQMSNTVALFYFAGHGTPHPLDDRILLCCHDVDPANPNHGGIRLNDIYDLLHRSGADCNIAIIDACFSGDIINVQDMKRVYHISPVEQAKKAIETLQGREDKTIAIFAACRSSEEARETKERGHGIYTDEILQGWRDGLAGDEQGVVSLLGLAHYLSQRFARDRQVPQFTIRGAGQIELQRGQPRSSEAVKEKIEPLKPGTKLTNVYGEIHLPTFIPQQAAHISRQQLIIGSVALLVALLLCSIATATVPVLGGFFFGAFALWGIIAPILLIAVTRWSIPVFVVQLALLGGYGFDHFQWRIPVMNPALAFLASFEPIYWLLLLLETAMIVFMAFYLSTR</sequence>
<evidence type="ECO:0000313" key="4">
    <source>
        <dbReference type="Proteomes" id="UP000322530"/>
    </source>
</evidence>
<name>A0A5A5T8I3_9CHLR</name>
<dbReference type="GO" id="GO:0004197">
    <property type="term" value="F:cysteine-type endopeptidase activity"/>
    <property type="evidence" value="ECO:0007669"/>
    <property type="project" value="InterPro"/>
</dbReference>
<dbReference type="InterPro" id="IPR029030">
    <property type="entry name" value="Caspase-like_dom_sf"/>
</dbReference>
<dbReference type="OrthoDB" id="9759662at2"/>
<feature type="transmembrane region" description="Helical" evidence="1">
    <location>
        <begin position="302"/>
        <end position="323"/>
    </location>
</feature>
<feature type="transmembrane region" description="Helical" evidence="1">
    <location>
        <begin position="355"/>
        <end position="371"/>
    </location>
</feature>
<dbReference type="AlphaFoldDB" id="A0A5A5T8I3"/>
<evidence type="ECO:0000313" key="3">
    <source>
        <dbReference type="EMBL" id="GCF07722.1"/>
    </source>
</evidence>
<dbReference type="Proteomes" id="UP000322530">
    <property type="component" value="Unassembled WGS sequence"/>
</dbReference>
<gene>
    <name evidence="3" type="ORF">KDI_12860</name>
</gene>
<evidence type="ECO:0000259" key="2">
    <source>
        <dbReference type="Pfam" id="PF00656"/>
    </source>
</evidence>
<accession>A0A5A5T8I3</accession>
<feature type="transmembrane region" description="Helical" evidence="1">
    <location>
        <begin position="329"/>
        <end position="348"/>
    </location>
</feature>
<feature type="domain" description="Peptidase C14 caspase" evidence="2">
    <location>
        <begin position="6"/>
        <end position="244"/>
    </location>
</feature>
<dbReference type="GO" id="GO:0006508">
    <property type="term" value="P:proteolysis"/>
    <property type="evidence" value="ECO:0007669"/>
    <property type="project" value="InterPro"/>
</dbReference>
<keyword evidence="4" id="KW-1185">Reference proteome</keyword>
<dbReference type="EMBL" id="BIXY01000013">
    <property type="protein sequence ID" value="GCF07722.1"/>
    <property type="molecule type" value="Genomic_DNA"/>
</dbReference>
<dbReference type="InterPro" id="IPR011600">
    <property type="entry name" value="Pept_C14_caspase"/>
</dbReference>
<feature type="transmembrane region" description="Helical" evidence="1">
    <location>
        <begin position="391"/>
        <end position="410"/>
    </location>
</feature>
<dbReference type="Pfam" id="PF00656">
    <property type="entry name" value="Peptidase_C14"/>
    <property type="match status" value="1"/>
</dbReference>
<dbReference type="SUPFAM" id="SSF52129">
    <property type="entry name" value="Caspase-like"/>
    <property type="match status" value="1"/>
</dbReference>
<dbReference type="RefSeq" id="WP_149400725.1">
    <property type="nucleotide sequence ID" value="NZ_BIXY01000013.1"/>
</dbReference>
<evidence type="ECO:0000256" key="1">
    <source>
        <dbReference type="SAM" id="Phobius"/>
    </source>
</evidence>
<dbReference type="Gene3D" id="3.40.50.1460">
    <property type="match status" value="1"/>
</dbReference>
<keyword evidence="1" id="KW-0812">Transmembrane</keyword>
<organism evidence="3 4">
    <name type="scientific">Dictyobacter arantiisoli</name>
    <dbReference type="NCBI Taxonomy" id="2014874"/>
    <lineage>
        <taxon>Bacteria</taxon>
        <taxon>Bacillati</taxon>
        <taxon>Chloroflexota</taxon>
        <taxon>Ktedonobacteria</taxon>
        <taxon>Ktedonobacterales</taxon>
        <taxon>Dictyobacteraceae</taxon>
        <taxon>Dictyobacter</taxon>
    </lineage>
</organism>